<keyword evidence="5" id="KW-1134">Transmembrane beta strand</keyword>
<gene>
    <name evidence="8" type="ORF">CDI09_13335</name>
</gene>
<keyword evidence="2" id="KW-0732">Signal</keyword>
<dbReference type="Pfam" id="PF07715">
    <property type="entry name" value="Plug"/>
    <property type="match status" value="1"/>
</dbReference>
<dbReference type="PANTHER" id="PTHR32552">
    <property type="entry name" value="FERRICHROME IRON RECEPTOR-RELATED"/>
    <property type="match status" value="1"/>
</dbReference>
<evidence type="ECO:0000313" key="8">
    <source>
        <dbReference type="EMBL" id="PYD65512.1"/>
    </source>
</evidence>
<evidence type="ECO:0000256" key="3">
    <source>
        <dbReference type="ARBA" id="ARBA00023004"/>
    </source>
</evidence>
<dbReference type="InterPro" id="IPR012910">
    <property type="entry name" value="Plug_dom"/>
</dbReference>
<keyword evidence="9" id="KW-1185">Reference proteome</keyword>
<reference evidence="8 9" key="1">
    <citation type="submission" date="2017-06" db="EMBL/GenBank/DDBJ databases">
        <title>A draft genome sequence of Komagataeibacter nataicola LMG 1536.</title>
        <authorList>
            <person name="Skraban J."/>
            <person name="Cleenwerck I."/>
            <person name="Vandamme P."/>
            <person name="Trcek J."/>
        </authorList>
    </citation>
    <scope>NUCLEOTIDE SEQUENCE [LARGE SCALE GENOMIC DNA]</scope>
    <source>
        <strain evidence="8 9">LMG 1536</strain>
    </source>
</reference>
<feature type="region of interest" description="Disordered" evidence="6">
    <location>
        <begin position="66"/>
        <end position="93"/>
    </location>
</feature>
<comment type="caution">
    <text evidence="8">The sequence shown here is derived from an EMBL/GenBank/DDBJ whole genome shotgun (WGS) entry which is preliminary data.</text>
</comment>
<keyword evidence="5" id="KW-0472">Membrane</keyword>
<keyword evidence="4" id="KW-0406">Ion transport</keyword>
<evidence type="ECO:0000259" key="7">
    <source>
        <dbReference type="Pfam" id="PF07715"/>
    </source>
</evidence>
<proteinExistence type="inferred from homology"/>
<dbReference type="SUPFAM" id="SSF56935">
    <property type="entry name" value="Porins"/>
    <property type="match status" value="1"/>
</dbReference>
<evidence type="ECO:0000256" key="4">
    <source>
        <dbReference type="ARBA" id="ARBA00023065"/>
    </source>
</evidence>
<sequence length="255" mass="26959">MKTGRDIYNVMIRQVRNAAGQGGLAGLRRPGLKTRLRAVSCLVGTMCIATGGEAWAQVATTQATTHRHAPVRQAAAPKRQAAAPAGVTDTSAPEQIRVASSRQQRDGGGGMMRQETAPHAVQTIGKQFIEMRSPTSTALDLVKNLPSMNVTTPDPSGMEGGQIQTRGLTDLDMGLMLDGAPAAAAKYLNEDIDSENLESVEVTPGSSATDLPAMSAAGGVMNERSRTASHKFGGMMDFFCGYRPLCKSFLTHIDV</sequence>
<comment type="subcellular location">
    <subcellularLocation>
        <location evidence="5">Cell outer membrane</location>
        <topology evidence="5">Multi-pass membrane protein</topology>
    </subcellularLocation>
</comment>
<keyword evidence="5" id="KW-0998">Cell outer membrane</keyword>
<keyword evidence="5" id="KW-0812">Transmembrane</keyword>
<accession>A0ABX5P8D3</accession>
<evidence type="ECO:0000256" key="2">
    <source>
        <dbReference type="ARBA" id="ARBA00022729"/>
    </source>
</evidence>
<dbReference type="PANTHER" id="PTHR32552:SF68">
    <property type="entry name" value="FERRICHROME OUTER MEMBRANE TRANSPORTER_PHAGE RECEPTOR"/>
    <property type="match status" value="1"/>
</dbReference>
<name>A0ABX5P8D3_9PROT</name>
<keyword evidence="3" id="KW-0408">Iron</keyword>
<dbReference type="Gene3D" id="2.170.130.10">
    <property type="entry name" value="TonB-dependent receptor, plug domain"/>
    <property type="match status" value="1"/>
</dbReference>
<evidence type="ECO:0000256" key="6">
    <source>
        <dbReference type="SAM" id="MobiDB-lite"/>
    </source>
</evidence>
<dbReference type="Proteomes" id="UP000247512">
    <property type="component" value="Unassembled WGS sequence"/>
</dbReference>
<dbReference type="EMBL" id="NIRT01000029">
    <property type="protein sequence ID" value="PYD65512.1"/>
    <property type="molecule type" value="Genomic_DNA"/>
</dbReference>
<evidence type="ECO:0000313" key="9">
    <source>
        <dbReference type="Proteomes" id="UP000247512"/>
    </source>
</evidence>
<organism evidence="8 9">
    <name type="scientific">Komagataeibacter nataicola</name>
    <dbReference type="NCBI Taxonomy" id="265960"/>
    <lineage>
        <taxon>Bacteria</taxon>
        <taxon>Pseudomonadati</taxon>
        <taxon>Pseudomonadota</taxon>
        <taxon>Alphaproteobacteria</taxon>
        <taxon>Acetobacterales</taxon>
        <taxon>Acetobacteraceae</taxon>
        <taxon>Komagataeibacter</taxon>
    </lineage>
</organism>
<dbReference type="PROSITE" id="PS52016">
    <property type="entry name" value="TONB_DEPENDENT_REC_3"/>
    <property type="match status" value="1"/>
</dbReference>
<evidence type="ECO:0000256" key="5">
    <source>
        <dbReference type="PROSITE-ProRule" id="PRU01360"/>
    </source>
</evidence>
<evidence type="ECO:0000256" key="1">
    <source>
        <dbReference type="ARBA" id="ARBA00022496"/>
    </source>
</evidence>
<dbReference type="InterPro" id="IPR039426">
    <property type="entry name" value="TonB-dep_rcpt-like"/>
</dbReference>
<dbReference type="InterPro" id="IPR037066">
    <property type="entry name" value="Plug_dom_sf"/>
</dbReference>
<comment type="similarity">
    <text evidence="5">Belongs to the TonB-dependent receptor family.</text>
</comment>
<keyword evidence="1" id="KW-0410">Iron transport</keyword>
<dbReference type="RefSeq" id="WP_110571354.1">
    <property type="nucleotide sequence ID" value="NZ_CP019875.1"/>
</dbReference>
<protein>
    <recommendedName>
        <fullName evidence="7">TonB-dependent receptor plug domain-containing protein</fullName>
    </recommendedName>
</protein>
<feature type="compositionally biased region" description="Low complexity" evidence="6">
    <location>
        <begin position="71"/>
        <end position="85"/>
    </location>
</feature>
<feature type="domain" description="TonB-dependent receptor plug" evidence="7">
    <location>
        <begin position="114"/>
        <end position="219"/>
    </location>
</feature>
<keyword evidence="5" id="KW-0813">Transport</keyword>